<proteinExistence type="predicted"/>
<gene>
    <name evidence="2" type="ORF">BJA5080_04224</name>
</gene>
<protein>
    <submittedName>
        <fullName evidence="2">Uncharacterized protein</fullName>
    </submittedName>
</protein>
<name>A0A837CL23_9BRAD</name>
<feature type="region of interest" description="Disordered" evidence="1">
    <location>
        <begin position="89"/>
        <end position="127"/>
    </location>
</feature>
<reference evidence="2 3" key="1">
    <citation type="journal article" date="2014" name="BMC Genomics">
        <title>Comparative genomics of Bradyrhizobium japonicum CPAC 15 and Bradyrhizobium diazoefficiens CPAC 7: elite model strains for understanding symbiotic performance with soybean.</title>
        <authorList>
            <person name="Siqueira A.F."/>
            <person name="Ormeno-Orrillo E."/>
            <person name="Souza R.C."/>
            <person name="Rodrigues E.P."/>
            <person name="Almeida L.G."/>
            <person name="Barcellos F.G."/>
            <person name="Batista J.S."/>
            <person name="Nakatami A.S."/>
            <person name="Martinez-Romero E."/>
            <person name="Vasconcelos A.T."/>
            <person name="Hungria M."/>
        </authorList>
    </citation>
    <scope>NUCLEOTIDE SEQUENCE [LARGE SCALE GENOMIC DNA]</scope>
    <source>
        <strain evidence="2 3">SEMIA 5080</strain>
    </source>
</reference>
<sequence length="127" mass="13421">MRRLLVAIERNPSILEVTDMNRTIKRPIELAGFAGRLARAEKVEADLAVTGARYDTVLTDIDDQHAALKAHVGSLEVTRSALDQVITRMTAGSNGGPNDGGDSLSGSTGEGEVGQVIMSTTEKAEGE</sequence>
<dbReference type="AlphaFoldDB" id="A0A837CL23"/>
<accession>A0A837CL23</accession>
<dbReference type="Proteomes" id="UP000024900">
    <property type="component" value="Unassembled WGS sequence"/>
</dbReference>
<dbReference type="EMBL" id="ADOU02000004">
    <property type="protein sequence ID" value="KGJ70010.1"/>
    <property type="molecule type" value="Genomic_DNA"/>
</dbReference>
<evidence type="ECO:0000313" key="3">
    <source>
        <dbReference type="Proteomes" id="UP000024900"/>
    </source>
</evidence>
<evidence type="ECO:0000313" key="2">
    <source>
        <dbReference type="EMBL" id="KGJ70010.1"/>
    </source>
</evidence>
<comment type="caution">
    <text evidence="2">The sequence shown here is derived from an EMBL/GenBank/DDBJ whole genome shotgun (WGS) entry which is preliminary data.</text>
</comment>
<evidence type="ECO:0000256" key="1">
    <source>
        <dbReference type="SAM" id="MobiDB-lite"/>
    </source>
</evidence>
<organism evidence="2 3">
    <name type="scientific">Bradyrhizobium diazoefficiens SEMIA 5080</name>
    <dbReference type="NCBI Taxonomy" id="754504"/>
    <lineage>
        <taxon>Bacteria</taxon>
        <taxon>Pseudomonadati</taxon>
        <taxon>Pseudomonadota</taxon>
        <taxon>Alphaproteobacteria</taxon>
        <taxon>Hyphomicrobiales</taxon>
        <taxon>Nitrobacteraceae</taxon>
        <taxon>Bradyrhizobium</taxon>
    </lineage>
</organism>